<feature type="non-terminal residue" evidence="4">
    <location>
        <position position="416"/>
    </location>
</feature>
<keyword evidence="5" id="KW-1185">Reference proteome</keyword>
<dbReference type="PANTHER" id="PTHR12286:SF5">
    <property type="entry name" value="SACCHAROPINE DEHYDROGENASE-LIKE OXIDOREDUCTASE"/>
    <property type="match status" value="1"/>
</dbReference>
<feature type="transmembrane region" description="Helical" evidence="2">
    <location>
        <begin position="275"/>
        <end position="297"/>
    </location>
</feature>
<dbReference type="EMBL" id="CAJVCH010099426">
    <property type="protein sequence ID" value="CAG7723461.1"/>
    <property type="molecule type" value="Genomic_DNA"/>
</dbReference>
<sequence>MKDRVFDIVIFGASGCTGRFLIEELVKYQGRNPRENFTWAVAGQYMHELESMLQEISTVTEKDCTQTDKIIADAMNIESLRKMSAKCKVVINCVGPFRFFGENLVKACLAERTDLIDASGEAQYHLKMQLLYSKEAEERNIYIISSCGFASIPADCGTALMQKEFPGDLNSVEIFYEINDYSKKALQANVASLISCIHIAANLREWDNLEKKVLSGSKFDYKYRVKNRIIHYNNDVASWCLINFQCDASVIRRSQHFLYQTENKRPLQATSYVKLPSFIATLFNLLLILAFTGLCQFKIGRLLLEKFPKICTLGHIDPNKRISGKYLNSVRFKFTIVGRGWDNRFMGTLNQHSEPPNFTRRIEVSGYNPFYAGSAIMLIQSALTVLNEKDKMPGRGGVLPPGVAFAGTTLVKRLND</sequence>
<dbReference type="GO" id="GO:0009247">
    <property type="term" value="P:glycolipid biosynthetic process"/>
    <property type="evidence" value="ECO:0007669"/>
    <property type="project" value="TreeGrafter"/>
</dbReference>
<comment type="caution">
    <text evidence="4">The sequence shown here is derived from an EMBL/GenBank/DDBJ whole genome shotgun (WGS) entry which is preliminary data.</text>
</comment>
<reference evidence="4" key="1">
    <citation type="submission" date="2021-06" db="EMBL/GenBank/DDBJ databases">
        <authorList>
            <person name="Hodson N. C."/>
            <person name="Mongue J. A."/>
            <person name="Jaron S. K."/>
        </authorList>
    </citation>
    <scope>NUCLEOTIDE SEQUENCE</scope>
</reference>
<gene>
    <name evidence="4" type="ORF">AFUS01_LOCUS12549</name>
</gene>
<feature type="domain" description="Saccharopine dehydrogenase NADP binding" evidence="3">
    <location>
        <begin position="8"/>
        <end position="142"/>
    </location>
</feature>
<evidence type="ECO:0000256" key="1">
    <source>
        <dbReference type="ARBA" id="ARBA00038048"/>
    </source>
</evidence>
<comment type="similarity">
    <text evidence="1">Belongs to the saccharopine dehydrogenase family.</text>
</comment>
<evidence type="ECO:0000313" key="4">
    <source>
        <dbReference type="EMBL" id="CAG7723461.1"/>
    </source>
</evidence>
<keyword evidence="2" id="KW-1133">Transmembrane helix</keyword>
<dbReference type="AlphaFoldDB" id="A0A8J2JNE3"/>
<proteinExistence type="inferred from homology"/>
<organism evidence="4 5">
    <name type="scientific">Allacma fusca</name>
    <dbReference type="NCBI Taxonomy" id="39272"/>
    <lineage>
        <taxon>Eukaryota</taxon>
        <taxon>Metazoa</taxon>
        <taxon>Ecdysozoa</taxon>
        <taxon>Arthropoda</taxon>
        <taxon>Hexapoda</taxon>
        <taxon>Collembola</taxon>
        <taxon>Symphypleona</taxon>
        <taxon>Sminthuridae</taxon>
        <taxon>Allacma</taxon>
    </lineage>
</organism>
<dbReference type="Proteomes" id="UP000708208">
    <property type="component" value="Unassembled WGS sequence"/>
</dbReference>
<name>A0A8J2JNE3_9HEXA</name>
<keyword evidence="2" id="KW-0472">Membrane</keyword>
<protein>
    <recommendedName>
        <fullName evidence="3">Saccharopine dehydrogenase NADP binding domain-containing protein</fullName>
    </recommendedName>
</protein>
<accession>A0A8J2JNE3</accession>
<dbReference type="InterPro" id="IPR005097">
    <property type="entry name" value="Sacchrp_dh_NADP-bd"/>
</dbReference>
<dbReference type="GO" id="GO:0005886">
    <property type="term" value="C:plasma membrane"/>
    <property type="evidence" value="ECO:0007669"/>
    <property type="project" value="TreeGrafter"/>
</dbReference>
<dbReference type="PANTHER" id="PTHR12286">
    <property type="entry name" value="SACCHAROPINE DEHYDROGENASE-LIKE OXIDOREDUCTASE"/>
    <property type="match status" value="1"/>
</dbReference>
<evidence type="ECO:0000313" key="5">
    <source>
        <dbReference type="Proteomes" id="UP000708208"/>
    </source>
</evidence>
<dbReference type="FunFam" id="3.40.50.720:FF:000178">
    <property type="entry name" value="Saccharopine dehydrogenase-like oxidoreductase"/>
    <property type="match status" value="1"/>
</dbReference>
<dbReference type="GO" id="GO:0005739">
    <property type="term" value="C:mitochondrion"/>
    <property type="evidence" value="ECO:0007669"/>
    <property type="project" value="TreeGrafter"/>
</dbReference>
<dbReference type="InterPro" id="IPR051276">
    <property type="entry name" value="Saccharopine_DH-like_oxidrdct"/>
</dbReference>
<evidence type="ECO:0000259" key="3">
    <source>
        <dbReference type="Pfam" id="PF03435"/>
    </source>
</evidence>
<keyword evidence="2" id="KW-0812">Transmembrane</keyword>
<dbReference type="Pfam" id="PF03435">
    <property type="entry name" value="Sacchrp_dh_NADP"/>
    <property type="match status" value="1"/>
</dbReference>
<evidence type="ECO:0000256" key="2">
    <source>
        <dbReference type="SAM" id="Phobius"/>
    </source>
</evidence>
<dbReference type="GO" id="GO:0005811">
    <property type="term" value="C:lipid droplet"/>
    <property type="evidence" value="ECO:0007669"/>
    <property type="project" value="TreeGrafter"/>
</dbReference>
<feature type="non-terminal residue" evidence="4">
    <location>
        <position position="1"/>
    </location>
</feature>
<dbReference type="OrthoDB" id="10268090at2759"/>